<dbReference type="AlphaFoldDB" id="A0A2V4V9K8"/>
<evidence type="ECO:0000313" key="4">
    <source>
        <dbReference type="EMBL" id="QKS57160.1"/>
    </source>
</evidence>
<dbReference type="Proteomes" id="UP000509327">
    <property type="component" value="Chromosome"/>
</dbReference>
<keyword evidence="6" id="KW-1185">Reference proteome</keyword>
<evidence type="ECO:0000259" key="2">
    <source>
        <dbReference type="Pfam" id="PF07833"/>
    </source>
</evidence>
<organism evidence="3 5">
    <name type="scientific">Paenibacillus barcinonensis</name>
    <dbReference type="NCBI Taxonomy" id="198119"/>
    <lineage>
        <taxon>Bacteria</taxon>
        <taxon>Bacillati</taxon>
        <taxon>Bacillota</taxon>
        <taxon>Bacilli</taxon>
        <taxon>Bacillales</taxon>
        <taxon>Paenibacillaceae</taxon>
        <taxon>Paenibacillus</taxon>
    </lineage>
</organism>
<evidence type="ECO:0000256" key="1">
    <source>
        <dbReference type="SAM" id="SignalP"/>
    </source>
</evidence>
<keyword evidence="1" id="KW-0732">Signal</keyword>
<evidence type="ECO:0000313" key="5">
    <source>
        <dbReference type="Proteomes" id="UP000247790"/>
    </source>
</evidence>
<feature type="domain" description="Copper amine oxidase-like N-terminal" evidence="2">
    <location>
        <begin position="60"/>
        <end position="101"/>
    </location>
</feature>
<dbReference type="Pfam" id="PF07833">
    <property type="entry name" value="Cu_amine_oxidN1"/>
    <property type="match status" value="1"/>
</dbReference>
<dbReference type="OrthoDB" id="337615at2"/>
<evidence type="ECO:0000313" key="3">
    <source>
        <dbReference type="EMBL" id="PYE42792.1"/>
    </source>
</evidence>
<dbReference type="InterPro" id="IPR012854">
    <property type="entry name" value="Cu_amine_oxidase-like_N"/>
</dbReference>
<feature type="chain" id="PRO_5038895346" evidence="1">
    <location>
        <begin position="23"/>
        <end position="369"/>
    </location>
</feature>
<sequence>MKKNMKKSVATVMVLGMTLTGAAGVFAGTQLEKISAYLNHGISFNVDGAAYAPTDDNGTKLAPITYNNSTYLPVRALAEALHVPVTYDGANKQVIIGSLNNSNPSALTSITYTTAQKEAIHKAFAQFDGFETAYAPQQMTAGDLFKSVAAGGDGVSFIFNHMRVDVSPRDYSDGYTSKEVKLSNGVSAKWYTPSDTGMLTLKLDDRYVTLSSPDHKLTQDQLQQVAVSVQKVNSGNDQGITAYENVNYSKQQLDNIRSSFAKFDGFTAAYAPQHMVAGDAFKSVGAGGDGVNFVFNRMNVTISPRDYSFSYDGKTVKLPNGVSAKWYTPDNTDMLSFKLDDRYVTLSSPNNQLTHTQLEQMAVAVQKVK</sequence>
<reference evidence="4 6" key="2">
    <citation type="submission" date="2020-06" db="EMBL/GenBank/DDBJ databases">
        <title>Complete genome of Paenibacillus barcinonensis KACC11450.</title>
        <authorList>
            <person name="Kim M."/>
            <person name="Park Y.-J."/>
            <person name="Shin J.-H."/>
        </authorList>
    </citation>
    <scope>NUCLEOTIDE SEQUENCE [LARGE SCALE GENOMIC DNA]</scope>
    <source>
        <strain evidence="4 6">KACC11450</strain>
    </source>
</reference>
<name>A0A2V4V9K8_PAEBA</name>
<dbReference type="EMBL" id="QJSW01000032">
    <property type="protein sequence ID" value="PYE42792.1"/>
    <property type="molecule type" value="Genomic_DNA"/>
</dbReference>
<dbReference type="EMBL" id="CP054614">
    <property type="protein sequence ID" value="QKS57160.1"/>
    <property type="molecule type" value="Genomic_DNA"/>
</dbReference>
<proteinExistence type="predicted"/>
<dbReference type="RefSeq" id="WP_110899470.1">
    <property type="nucleotide sequence ID" value="NZ_CP054614.1"/>
</dbReference>
<evidence type="ECO:0000313" key="6">
    <source>
        <dbReference type="Proteomes" id="UP000509327"/>
    </source>
</evidence>
<gene>
    <name evidence="3" type="ORF">DFQ00_13228</name>
    <name evidence="4" type="ORF">HUB98_13105</name>
</gene>
<accession>A0A2V4V9K8</accession>
<dbReference type="Proteomes" id="UP000247790">
    <property type="component" value="Unassembled WGS sequence"/>
</dbReference>
<feature type="signal peptide" evidence="1">
    <location>
        <begin position="1"/>
        <end position="22"/>
    </location>
</feature>
<protein>
    <submittedName>
        <fullName evidence="3">Copper amine oxidase-like protein</fullName>
    </submittedName>
</protein>
<reference evidence="3 5" key="1">
    <citation type="submission" date="2018-06" db="EMBL/GenBank/DDBJ databases">
        <title>Genomic Encyclopedia of Type Strains, Phase III (KMG-III): the genomes of soil and plant-associated and newly described type strains.</title>
        <authorList>
            <person name="Whitman W."/>
        </authorList>
    </citation>
    <scope>NUCLEOTIDE SEQUENCE [LARGE SCALE GENOMIC DNA]</scope>
    <source>
        <strain evidence="3 5">CECT 7022</strain>
    </source>
</reference>